<evidence type="ECO:0000313" key="1">
    <source>
        <dbReference type="EMBL" id="GAF76035.1"/>
    </source>
</evidence>
<sequence>MVISAVSLSLETLVLDAAGLKDRRPLWWKEHASSQALQPLHLLTSVRIYVETWDHLMQSDIESMG</sequence>
<organism evidence="1">
    <name type="scientific">marine sediment metagenome</name>
    <dbReference type="NCBI Taxonomy" id="412755"/>
    <lineage>
        <taxon>unclassified sequences</taxon>
        <taxon>metagenomes</taxon>
        <taxon>ecological metagenomes</taxon>
    </lineage>
</organism>
<reference evidence="1" key="1">
    <citation type="journal article" date="2014" name="Front. Microbiol.">
        <title>High frequency of phylogenetically diverse reductive dehalogenase-homologous genes in deep subseafloor sedimentary metagenomes.</title>
        <authorList>
            <person name="Kawai M."/>
            <person name="Futagami T."/>
            <person name="Toyoda A."/>
            <person name="Takaki Y."/>
            <person name="Nishi S."/>
            <person name="Hori S."/>
            <person name="Arai W."/>
            <person name="Tsubouchi T."/>
            <person name="Morono Y."/>
            <person name="Uchiyama I."/>
            <person name="Ito T."/>
            <person name="Fujiyama A."/>
            <person name="Inagaki F."/>
            <person name="Takami H."/>
        </authorList>
    </citation>
    <scope>NUCLEOTIDE SEQUENCE</scope>
    <source>
        <strain evidence="1">Expedition CK06-06</strain>
    </source>
</reference>
<dbReference type="EMBL" id="BARS01008249">
    <property type="protein sequence ID" value="GAF76035.1"/>
    <property type="molecule type" value="Genomic_DNA"/>
</dbReference>
<protein>
    <submittedName>
        <fullName evidence="1">Uncharacterized protein</fullName>
    </submittedName>
</protein>
<gene>
    <name evidence="1" type="ORF">S01H1_15761</name>
</gene>
<accession>X0TIX4</accession>
<proteinExistence type="predicted"/>
<name>X0TIX4_9ZZZZ</name>
<dbReference type="AlphaFoldDB" id="X0TIX4"/>
<feature type="non-terminal residue" evidence="1">
    <location>
        <position position="65"/>
    </location>
</feature>
<comment type="caution">
    <text evidence="1">The sequence shown here is derived from an EMBL/GenBank/DDBJ whole genome shotgun (WGS) entry which is preliminary data.</text>
</comment>